<accession>A0ABV7MBB5</accession>
<evidence type="ECO:0000259" key="1">
    <source>
        <dbReference type="Pfam" id="PF07045"/>
    </source>
</evidence>
<gene>
    <name evidence="2" type="ORF">ACFONP_08190</name>
</gene>
<evidence type="ECO:0000313" key="3">
    <source>
        <dbReference type="Proteomes" id="UP001595607"/>
    </source>
</evidence>
<dbReference type="Proteomes" id="UP001595607">
    <property type="component" value="Unassembled WGS sequence"/>
</dbReference>
<dbReference type="RefSeq" id="WP_189571338.1">
    <property type="nucleotide sequence ID" value="NZ_BMXU01000001.1"/>
</dbReference>
<comment type="caution">
    <text evidence="2">The sequence shown here is derived from an EMBL/GenBank/DDBJ whole genome shotgun (WGS) entry which is preliminary data.</text>
</comment>
<name>A0ABV7MBB5_9PROT</name>
<dbReference type="InterPro" id="IPR010753">
    <property type="entry name" value="DUF1330"/>
</dbReference>
<dbReference type="SUPFAM" id="SSF54909">
    <property type="entry name" value="Dimeric alpha+beta barrel"/>
    <property type="match status" value="1"/>
</dbReference>
<dbReference type="Gene3D" id="3.30.70.100">
    <property type="match status" value="1"/>
</dbReference>
<reference evidence="3" key="1">
    <citation type="journal article" date="2019" name="Int. J. Syst. Evol. Microbiol.">
        <title>The Global Catalogue of Microorganisms (GCM) 10K type strain sequencing project: providing services to taxonomists for standard genome sequencing and annotation.</title>
        <authorList>
            <consortium name="The Broad Institute Genomics Platform"/>
            <consortium name="The Broad Institute Genome Sequencing Center for Infectious Disease"/>
            <person name="Wu L."/>
            <person name="Ma J."/>
        </authorList>
    </citation>
    <scope>NUCLEOTIDE SEQUENCE [LARGE SCALE GENOMIC DNA]</scope>
    <source>
        <strain evidence="3">KCTC 22245</strain>
    </source>
</reference>
<evidence type="ECO:0000313" key="2">
    <source>
        <dbReference type="EMBL" id="MFC3302710.1"/>
    </source>
</evidence>
<proteinExistence type="predicted"/>
<organism evidence="2 3">
    <name type="scientific">Parvularcula lutaonensis</name>
    <dbReference type="NCBI Taxonomy" id="491923"/>
    <lineage>
        <taxon>Bacteria</taxon>
        <taxon>Pseudomonadati</taxon>
        <taxon>Pseudomonadota</taxon>
        <taxon>Alphaproteobacteria</taxon>
        <taxon>Parvularculales</taxon>
        <taxon>Parvularculaceae</taxon>
        <taxon>Parvularcula</taxon>
    </lineage>
</organism>
<sequence>MNQPVYTFVYVQVKDHDDYMDRYGRHLGPIIEKFGGRFLAATKTAGVVEGEQPGNWAVLAEFPSMEAAQGFYGSDEYAPYLKLRREELSDGSLMISFAKELPRGIEGS</sequence>
<protein>
    <submittedName>
        <fullName evidence="2">DUF1330 domain-containing protein</fullName>
    </submittedName>
</protein>
<dbReference type="EMBL" id="JBHRVA010000002">
    <property type="protein sequence ID" value="MFC3302710.1"/>
    <property type="molecule type" value="Genomic_DNA"/>
</dbReference>
<dbReference type="PANTHER" id="PTHR41521:SF4">
    <property type="entry name" value="BLR0684 PROTEIN"/>
    <property type="match status" value="1"/>
</dbReference>
<dbReference type="InterPro" id="IPR011008">
    <property type="entry name" value="Dimeric_a/b-barrel"/>
</dbReference>
<feature type="domain" description="DUF1330" evidence="1">
    <location>
        <begin position="5"/>
        <end position="88"/>
    </location>
</feature>
<keyword evidence="3" id="KW-1185">Reference proteome</keyword>
<dbReference type="PANTHER" id="PTHR41521">
    <property type="match status" value="1"/>
</dbReference>
<dbReference type="Pfam" id="PF07045">
    <property type="entry name" value="DUF1330"/>
    <property type="match status" value="1"/>
</dbReference>